<dbReference type="Proteomes" id="UP001180020">
    <property type="component" value="Unassembled WGS sequence"/>
</dbReference>
<evidence type="ECO:0000256" key="3">
    <source>
        <dbReference type="ARBA" id="ARBA00012485"/>
    </source>
</evidence>
<dbReference type="SUPFAM" id="SSF56204">
    <property type="entry name" value="Hect, E3 ligase catalytic domain"/>
    <property type="match status" value="1"/>
</dbReference>
<evidence type="ECO:0000313" key="8">
    <source>
        <dbReference type="EMBL" id="KAK1291513.1"/>
    </source>
</evidence>
<keyword evidence="5 6" id="KW-0833">Ubl conjugation pathway</keyword>
<dbReference type="PROSITE" id="PS50237">
    <property type="entry name" value="HECT"/>
    <property type="match status" value="1"/>
</dbReference>
<dbReference type="GO" id="GO:0006511">
    <property type="term" value="P:ubiquitin-dependent protein catabolic process"/>
    <property type="evidence" value="ECO:0007669"/>
    <property type="project" value="TreeGrafter"/>
</dbReference>
<dbReference type="AlphaFoldDB" id="A0AAV9CTC1"/>
<dbReference type="InterPro" id="IPR000569">
    <property type="entry name" value="HECT_dom"/>
</dbReference>
<comment type="caution">
    <text evidence="6">Lacks conserved residue(s) required for the propagation of feature annotation.</text>
</comment>
<comment type="pathway">
    <text evidence="2">Protein modification; protein ubiquitination.</text>
</comment>
<organism evidence="8 9">
    <name type="scientific">Acorus calamus</name>
    <name type="common">Sweet flag</name>
    <dbReference type="NCBI Taxonomy" id="4465"/>
    <lineage>
        <taxon>Eukaryota</taxon>
        <taxon>Viridiplantae</taxon>
        <taxon>Streptophyta</taxon>
        <taxon>Embryophyta</taxon>
        <taxon>Tracheophyta</taxon>
        <taxon>Spermatophyta</taxon>
        <taxon>Magnoliopsida</taxon>
        <taxon>Liliopsida</taxon>
        <taxon>Acoraceae</taxon>
        <taxon>Acorus</taxon>
    </lineage>
</organism>
<gene>
    <name evidence="8" type="primary">UPL5</name>
    <name evidence="8" type="ORF">QJS10_CPB17g02040</name>
</gene>
<keyword evidence="9" id="KW-1185">Reference proteome</keyword>
<accession>A0AAV9CTC1</accession>
<comment type="catalytic activity">
    <reaction evidence="1">
        <text>S-ubiquitinyl-[E2 ubiquitin-conjugating enzyme]-L-cysteine + [acceptor protein]-L-lysine = [E2 ubiquitin-conjugating enzyme]-L-cysteine + N(6)-ubiquitinyl-[acceptor protein]-L-lysine.</text>
        <dbReference type="EC" id="2.3.2.26"/>
    </reaction>
</comment>
<dbReference type="GO" id="GO:0005737">
    <property type="term" value="C:cytoplasm"/>
    <property type="evidence" value="ECO:0007669"/>
    <property type="project" value="TreeGrafter"/>
</dbReference>
<dbReference type="Gene3D" id="3.90.1750.10">
    <property type="entry name" value="Hect, E3 ligase catalytic domains"/>
    <property type="match status" value="1"/>
</dbReference>
<reference evidence="8" key="1">
    <citation type="journal article" date="2023" name="Nat. Commun.">
        <title>Diploid and tetraploid genomes of Acorus and the evolution of monocots.</title>
        <authorList>
            <person name="Ma L."/>
            <person name="Liu K.W."/>
            <person name="Li Z."/>
            <person name="Hsiao Y.Y."/>
            <person name="Qi Y."/>
            <person name="Fu T."/>
            <person name="Tang G.D."/>
            <person name="Zhang D."/>
            <person name="Sun W.H."/>
            <person name="Liu D.K."/>
            <person name="Li Y."/>
            <person name="Chen G.Z."/>
            <person name="Liu X.D."/>
            <person name="Liao X.Y."/>
            <person name="Jiang Y.T."/>
            <person name="Yu X."/>
            <person name="Hao Y."/>
            <person name="Huang J."/>
            <person name="Zhao X.W."/>
            <person name="Ke S."/>
            <person name="Chen Y.Y."/>
            <person name="Wu W.L."/>
            <person name="Hsu J.L."/>
            <person name="Lin Y.F."/>
            <person name="Huang M.D."/>
            <person name="Li C.Y."/>
            <person name="Huang L."/>
            <person name="Wang Z.W."/>
            <person name="Zhao X."/>
            <person name="Zhong W.Y."/>
            <person name="Peng D.H."/>
            <person name="Ahmad S."/>
            <person name="Lan S."/>
            <person name="Zhang J.S."/>
            <person name="Tsai W.C."/>
            <person name="Van de Peer Y."/>
            <person name="Liu Z.J."/>
        </authorList>
    </citation>
    <scope>NUCLEOTIDE SEQUENCE</scope>
    <source>
        <strain evidence="8">CP</strain>
    </source>
</reference>
<dbReference type="PANTHER" id="PTHR11254:SF424">
    <property type="entry name" value="E3 UBIQUITIN-PROTEIN LIGASE UPL5"/>
    <property type="match status" value="1"/>
</dbReference>
<comment type="caution">
    <text evidence="8">The sequence shown here is derived from an EMBL/GenBank/DDBJ whole genome shotgun (WGS) entry which is preliminary data.</text>
</comment>
<dbReference type="InterPro" id="IPR050409">
    <property type="entry name" value="E3_ubiq-protein_ligase"/>
</dbReference>
<evidence type="ECO:0000256" key="1">
    <source>
        <dbReference type="ARBA" id="ARBA00000885"/>
    </source>
</evidence>
<evidence type="ECO:0000256" key="6">
    <source>
        <dbReference type="PROSITE-ProRule" id="PRU00104"/>
    </source>
</evidence>
<dbReference type="PANTHER" id="PTHR11254">
    <property type="entry name" value="HECT DOMAIN UBIQUITIN-PROTEIN LIGASE"/>
    <property type="match status" value="1"/>
</dbReference>
<dbReference type="GO" id="GO:0000209">
    <property type="term" value="P:protein polyubiquitination"/>
    <property type="evidence" value="ECO:0007669"/>
    <property type="project" value="TreeGrafter"/>
</dbReference>
<reference evidence="8" key="2">
    <citation type="submission" date="2023-06" db="EMBL/GenBank/DDBJ databases">
        <authorList>
            <person name="Ma L."/>
            <person name="Liu K.-W."/>
            <person name="Li Z."/>
            <person name="Hsiao Y.-Y."/>
            <person name="Qi Y."/>
            <person name="Fu T."/>
            <person name="Tang G."/>
            <person name="Zhang D."/>
            <person name="Sun W.-H."/>
            <person name="Liu D.-K."/>
            <person name="Li Y."/>
            <person name="Chen G.-Z."/>
            <person name="Liu X.-D."/>
            <person name="Liao X.-Y."/>
            <person name="Jiang Y.-T."/>
            <person name="Yu X."/>
            <person name="Hao Y."/>
            <person name="Huang J."/>
            <person name="Zhao X.-W."/>
            <person name="Ke S."/>
            <person name="Chen Y.-Y."/>
            <person name="Wu W.-L."/>
            <person name="Hsu J.-L."/>
            <person name="Lin Y.-F."/>
            <person name="Huang M.-D."/>
            <person name="Li C.-Y."/>
            <person name="Huang L."/>
            <person name="Wang Z.-W."/>
            <person name="Zhao X."/>
            <person name="Zhong W.-Y."/>
            <person name="Peng D.-H."/>
            <person name="Ahmad S."/>
            <person name="Lan S."/>
            <person name="Zhang J.-S."/>
            <person name="Tsai W.-C."/>
            <person name="Van De Peer Y."/>
            <person name="Liu Z.-J."/>
        </authorList>
    </citation>
    <scope>NUCLEOTIDE SEQUENCE</scope>
    <source>
        <strain evidence="8">CP</strain>
        <tissue evidence="8">Leaves</tissue>
    </source>
</reference>
<dbReference type="EMBL" id="JAUJYO010000017">
    <property type="protein sequence ID" value="KAK1291513.1"/>
    <property type="molecule type" value="Genomic_DNA"/>
</dbReference>
<evidence type="ECO:0000256" key="5">
    <source>
        <dbReference type="ARBA" id="ARBA00022786"/>
    </source>
</evidence>
<name>A0AAV9CTC1_ACOCL</name>
<evidence type="ECO:0000256" key="2">
    <source>
        <dbReference type="ARBA" id="ARBA00004906"/>
    </source>
</evidence>
<sequence>MHAILEVGRNKGLAHMHMHMYECEGPLSYKGMLCAGILVEFENELALGPRVLREWFCQVFQELFNPGNALFIASPIDWRRFFPNPEQIHHFD</sequence>
<dbReference type="EC" id="2.3.2.26" evidence="3"/>
<evidence type="ECO:0000256" key="4">
    <source>
        <dbReference type="ARBA" id="ARBA00022679"/>
    </source>
</evidence>
<dbReference type="InterPro" id="IPR035983">
    <property type="entry name" value="Hect_E3_ubiquitin_ligase"/>
</dbReference>
<protein>
    <recommendedName>
        <fullName evidence="3">HECT-type E3 ubiquitin transferase</fullName>
        <ecNumber evidence="3">2.3.2.26</ecNumber>
    </recommendedName>
</protein>
<keyword evidence="4" id="KW-0808">Transferase</keyword>
<evidence type="ECO:0000259" key="7">
    <source>
        <dbReference type="PROSITE" id="PS50237"/>
    </source>
</evidence>
<evidence type="ECO:0000313" key="9">
    <source>
        <dbReference type="Proteomes" id="UP001180020"/>
    </source>
</evidence>
<dbReference type="GO" id="GO:0061630">
    <property type="term" value="F:ubiquitin protein ligase activity"/>
    <property type="evidence" value="ECO:0007669"/>
    <property type="project" value="UniProtKB-EC"/>
</dbReference>
<feature type="domain" description="HECT" evidence="7">
    <location>
        <begin position="51"/>
        <end position="85"/>
    </location>
</feature>
<proteinExistence type="predicted"/>